<evidence type="ECO:0000313" key="2">
    <source>
        <dbReference type="Proteomes" id="UP001224392"/>
    </source>
</evidence>
<name>A0ABQ6LYA9_9GAMM</name>
<organism evidence="1 2">
    <name type="scientific">Biformimicrobium ophioploci</name>
    <dbReference type="NCBI Taxonomy" id="3036711"/>
    <lineage>
        <taxon>Bacteria</taxon>
        <taxon>Pseudomonadati</taxon>
        <taxon>Pseudomonadota</taxon>
        <taxon>Gammaproteobacteria</taxon>
        <taxon>Cellvibrionales</taxon>
        <taxon>Microbulbiferaceae</taxon>
        <taxon>Biformimicrobium</taxon>
    </lineage>
</organism>
<comment type="caution">
    <text evidence="1">The sequence shown here is derived from an EMBL/GenBank/DDBJ whole genome shotgun (WGS) entry which is preliminary data.</text>
</comment>
<evidence type="ECO:0000313" key="1">
    <source>
        <dbReference type="EMBL" id="GMG87038.1"/>
    </source>
</evidence>
<keyword evidence="2" id="KW-1185">Reference proteome</keyword>
<accession>A0ABQ6LYA9</accession>
<sequence>MSDLVSTADLIVPENGAAQVDYTLTPAGDGEQWTLTNAQGIAVETITIDFEGVKEGGSEKSGVATLKVKMESTSLRFAENGSSDGLEFCGEVNEGKKALKKSEITSDDGRTLSIKVKAKKKSRANFSYKWLAVDGAGTPVCSADPKIIVQPQ</sequence>
<proteinExistence type="predicted"/>
<dbReference type="Proteomes" id="UP001224392">
    <property type="component" value="Unassembled WGS sequence"/>
</dbReference>
<reference evidence="1 2" key="1">
    <citation type="submission" date="2023-04" db="EMBL/GenBank/DDBJ databases">
        <title>Marinobulbifer ophiurae gen. nov., sp. Nov., isolate from tissue of brittle star Ophioplocus japonicus.</title>
        <authorList>
            <person name="Kawano K."/>
            <person name="Sawayama S."/>
            <person name="Nakagawa S."/>
        </authorList>
    </citation>
    <scope>NUCLEOTIDE SEQUENCE [LARGE SCALE GENOMIC DNA]</scope>
    <source>
        <strain evidence="1 2">NKW57</strain>
    </source>
</reference>
<dbReference type="EMBL" id="BSYJ01000003">
    <property type="protein sequence ID" value="GMG87038.1"/>
    <property type="molecule type" value="Genomic_DNA"/>
</dbReference>
<gene>
    <name evidence="1" type="ORF">MNKW57_13590</name>
</gene>
<dbReference type="RefSeq" id="WP_285763680.1">
    <property type="nucleotide sequence ID" value="NZ_BSYJ01000003.1"/>
</dbReference>
<protein>
    <submittedName>
        <fullName evidence="1">Uncharacterized protein</fullName>
    </submittedName>
</protein>